<dbReference type="NCBIfam" id="TIGR00409">
    <property type="entry name" value="proS_fam_II"/>
    <property type="match status" value="1"/>
</dbReference>
<evidence type="ECO:0000256" key="1">
    <source>
        <dbReference type="ARBA" id="ARBA00004496"/>
    </source>
</evidence>
<gene>
    <name evidence="14" type="ORF">EV03_1729</name>
</gene>
<evidence type="ECO:0000256" key="7">
    <source>
        <dbReference type="ARBA" id="ARBA00022741"/>
    </source>
</evidence>
<dbReference type="InterPro" id="IPR004154">
    <property type="entry name" value="Anticodon-bd"/>
</dbReference>
<dbReference type="Gene3D" id="3.40.50.800">
    <property type="entry name" value="Anticodon-binding domain"/>
    <property type="match status" value="1"/>
</dbReference>
<dbReference type="GO" id="GO:0004827">
    <property type="term" value="F:proline-tRNA ligase activity"/>
    <property type="evidence" value="ECO:0007669"/>
    <property type="project" value="UniProtKB-UniRule"/>
</dbReference>
<dbReference type="SUPFAM" id="SSF55826">
    <property type="entry name" value="YbaK/ProRS associated domain"/>
    <property type="match status" value="1"/>
</dbReference>
<keyword evidence="8" id="KW-0067">ATP-binding</keyword>
<keyword evidence="5" id="KW-0963">Cytoplasm</keyword>
<evidence type="ECO:0000256" key="10">
    <source>
        <dbReference type="ARBA" id="ARBA00023146"/>
    </source>
</evidence>
<dbReference type="EC" id="6.1.1.15" evidence="3 12"/>
<dbReference type="Gene3D" id="3.30.930.10">
    <property type="entry name" value="Bira Bifunctional Protein, Domain 2"/>
    <property type="match status" value="2"/>
</dbReference>
<feature type="domain" description="Aminoacyl-transfer RNA synthetases class-II family profile" evidence="13">
    <location>
        <begin position="1"/>
        <end position="449"/>
    </location>
</feature>
<dbReference type="GO" id="GO:0005524">
    <property type="term" value="F:ATP binding"/>
    <property type="evidence" value="ECO:0007669"/>
    <property type="project" value="UniProtKB-KW"/>
</dbReference>
<dbReference type="FunFam" id="3.40.50.800:FF:000011">
    <property type="entry name" value="Proline--tRNA ligase"/>
    <property type="match status" value="1"/>
</dbReference>
<evidence type="ECO:0000256" key="5">
    <source>
        <dbReference type="ARBA" id="ARBA00022490"/>
    </source>
</evidence>
<dbReference type="Pfam" id="PF00587">
    <property type="entry name" value="tRNA-synt_2b"/>
    <property type="match status" value="1"/>
</dbReference>
<dbReference type="Pfam" id="PF04073">
    <property type="entry name" value="tRNA_edit"/>
    <property type="match status" value="1"/>
</dbReference>
<dbReference type="InterPro" id="IPR036621">
    <property type="entry name" value="Anticodon-bd_dom_sf"/>
</dbReference>
<dbReference type="InterPro" id="IPR002316">
    <property type="entry name" value="Pro-tRNA-ligase_IIa"/>
</dbReference>
<dbReference type="PANTHER" id="PTHR42753">
    <property type="entry name" value="MITOCHONDRIAL RIBOSOME PROTEIN L39/PROLYL-TRNA LIGASE FAMILY MEMBER"/>
    <property type="match status" value="1"/>
</dbReference>
<keyword evidence="9" id="KW-0648">Protein biosynthesis</keyword>
<comment type="caution">
    <text evidence="14">The sequence shown here is derived from an EMBL/GenBank/DDBJ whole genome shotgun (WGS) entry which is preliminary data.</text>
</comment>
<evidence type="ECO:0000256" key="2">
    <source>
        <dbReference type="ARBA" id="ARBA00011738"/>
    </source>
</evidence>
<comment type="subcellular location">
    <subcellularLocation>
        <location evidence="1">Cytoplasm</location>
    </subcellularLocation>
</comment>
<dbReference type="GO" id="GO:0005829">
    <property type="term" value="C:cytosol"/>
    <property type="evidence" value="ECO:0007669"/>
    <property type="project" value="TreeGrafter"/>
</dbReference>
<keyword evidence="6 14" id="KW-0436">Ligase</keyword>
<reference evidence="15" key="1">
    <citation type="journal article" date="2014" name="Sci. Data">
        <title>Genomes of diverse isolates of the marine cyanobacterium Prochlorococcus.</title>
        <authorList>
            <person name="Biller S."/>
            <person name="Berube P."/>
            <person name="Thompson J."/>
            <person name="Kelly L."/>
            <person name="Roggensack S."/>
            <person name="Awad L."/>
            <person name="Roache-Johnson K."/>
            <person name="Ding H."/>
            <person name="Giovannoni S.J."/>
            <person name="Moore L.R."/>
            <person name="Chisholm S.W."/>
        </authorList>
    </citation>
    <scope>NUCLEOTIDE SEQUENCE [LARGE SCALE GENOMIC DNA]</scope>
    <source>
        <strain evidence="15">PAC1</strain>
    </source>
</reference>
<dbReference type="InterPro" id="IPR036754">
    <property type="entry name" value="YbaK/aa-tRNA-synt-asso_dom_sf"/>
</dbReference>
<dbReference type="PANTHER" id="PTHR42753:SF2">
    <property type="entry name" value="PROLINE--TRNA LIGASE"/>
    <property type="match status" value="1"/>
</dbReference>
<keyword evidence="10 14" id="KW-0030">Aminoacyl-tRNA synthetase</keyword>
<dbReference type="InterPro" id="IPR002314">
    <property type="entry name" value="aa-tRNA-synt_IIb"/>
</dbReference>
<evidence type="ECO:0000256" key="6">
    <source>
        <dbReference type="ARBA" id="ARBA00022598"/>
    </source>
</evidence>
<evidence type="ECO:0000313" key="15">
    <source>
        <dbReference type="Proteomes" id="UP000030392"/>
    </source>
</evidence>
<dbReference type="InterPro" id="IPR007214">
    <property type="entry name" value="YbaK/aa-tRNA-synth-assoc-dom"/>
</dbReference>
<dbReference type="Pfam" id="PF03129">
    <property type="entry name" value="HGTP_anticodon"/>
    <property type="match status" value="1"/>
</dbReference>
<dbReference type="InterPro" id="IPR006195">
    <property type="entry name" value="aa-tRNA-synth_II"/>
</dbReference>
<dbReference type="SUPFAM" id="SSF52954">
    <property type="entry name" value="Class II aaRS ABD-related"/>
    <property type="match status" value="1"/>
</dbReference>
<accession>A0A0A2C1E9</accession>
<dbReference type="EMBL" id="JNAX01000015">
    <property type="protein sequence ID" value="KGG19347.1"/>
    <property type="molecule type" value="Genomic_DNA"/>
</dbReference>
<dbReference type="SUPFAM" id="SSF55681">
    <property type="entry name" value="Class II aaRS and biotin synthetases"/>
    <property type="match status" value="1"/>
</dbReference>
<dbReference type="InterPro" id="IPR004500">
    <property type="entry name" value="Pro-tRNA-synth_IIa_bac-type"/>
</dbReference>
<evidence type="ECO:0000256" key="12">
    <source>
        <dbReference type="NCBIfam" id="TIGR00409"/>
    </source>
</evidence>
<dbReference type="InterPro" id="IPR044140">
    <property type="entry name" value="ProRS_anticodon_short"/>
</dbReference>
<evidence type="ECO:0000313" key="14">
    <source>
        <dbReference type="EMBL" id="KGG19347.1"/>
    </source>
</evidence>
<dbReference type="AlphaFoldDB" id="A0A0A2C1E9"/>
<dbReference type="CDD" id="cd04334">
    <property type="entry name" value="ProRS-INS"/>
    <property type="match status" value="1"/>
</dbReference>
<protein>
    <recommendedName>
        <fullName evidence="4 12">Proline--tRNA ligase</fullName>
        <ecNumber evidence="3 12">6.1.1.15</ecNumber>
    </recommendedName>
</protein>
<comment type="catalytic activity">
    <reaction evidence="11">
        <text>tRNA(Pro) + L-proline + ATP = L-prolyl-tRNA(Pro) + AMP + diphosphate</text>
        <dbReference type="Rhea" id="RHEA:14305"/>
        <dbReference type="Rhea" id="RHEA-COMP:9700"/>
        <dbReference type="Rhea" id="RHEA-COMP:9702"/>
        <dbReference type="ChEBI" id="CHEBI:30616"/>
        <dbReference type="ChEBI" id="CHEBI:33019"/>
        <dbReference type="ChEBI" id="CHEBI:60039"/>
        <dbReference type="ChEBI" id="CHEBI:78442"/>
        <dbReference type="ChEBI" id="CHEBI:78532"/>
        <dbReference type="ChEBI" id="CHEBI:456215"/>
        <dbReference type="EC" id="6.1.1.15"/>
    </reaction>
</comment>
<dbReference type="PROSITE" id="PS50862">
    <property type="entry name" value="AA_TRNA_LIGASE_II"/>
    <property type="match status" value="1"/>
</dbReference>
<proteinExistence type="predicted"/>
<dbReference type="CDD" id="cd00861">
    <property type="entry name" value="ProRS_anticodon_short"/>
    <property type="match status" value="1"/>
</dbReference>
<evidence type="ECO:0000256" key="8">
    <source>
        <dbReference type="ARBA" id="ARBA00022840"/>
    </source>
</evidence>
<sequence length="554" mass="62894">MPLLWKVLKKITSIVEEELSTKGCLQTLLPQLQPSEIWERSGRWKSYTQGEGIMFSLKDRQGKELGLGPTHEEVITQIISQTIHSYKQLPINIFQIQTKFRDEIRPRFGLMRSREFIMKDAYSFHANENDLQSTYSDMRNAYQNIFTKCGLDFVCVDADSGTIGGAASQEFMVTAESGEDLILISSDGKYGANQEKAVSIIEEGKLLEPNKPSIIKTPNQKTIDELCNFNDFHPSQIVKVLAYLAVCDDNKKYPVLVSIRGDQEINDIKLSNKISQELKQNVLDIRIISNEDMQKQGITNIPFGFLGPDLSDNILAQSKVWEKKFIRIADNSAKDLKSFICGNNIKDEHKIFYNWNLINTLQLICDIRKAKPGDRCIHDKTQNLQECRGIEIGHIFQLGTKYSKSLNATFTNEKGIEDHFWMGCYGIGISRLAQAAVEQNHDDLGIIWPTSIAPFTVIIIIANMKNNDQKCLAEDIYQKLIQDRVDVLLDDRDERAGIKFKDADLIGIPWRIVAGREASSGLVELHNRKTKATELLDLNSVLKKLSEEFNTKKP</sequence>
<dbReference type="Proteomes" id="UP000030392">
    <property type="component" value="Unassembled WGS sequence"/>
</dbReference>
<dbReference type="InterPro" id="IPR050062">
    <property type="entry name" value="Pro-tRNA_synthetase"/>
</dbReference>
<dbReference type="NCBIfam" id="NF006625">
    <property type="entry name" value="PRK09194.1"/>
    <property type="match status" value="1"/>
</dbReference>
<evidence type="ECO:0000256" key="9">
    <source>
        <dbReference type="ARBA" id="ARBA00022917"/>
    </source>
</evidence>
<organism evidence="14 15">
    <name type="scientific">Prochlorococcus marinus str. PAC1</name>
    <dbReference type="NCBI Taxonomy" id="59924"/>
    <lineage>
        <taxon>Bacteria</taxon>
        <taxon>Bacillati</taxon>
        <taxon>Cyanobacteriota</taxon>
        <taxon>Cyanophyceae</taxon>
        <taxon>Synechococcales</taxon>
        <taxon>Prochlorococcaceae</taxon>
        <taxon>Prochlorococcus</taxon>
    </lineage>
</organism>
<dbReference type="GO" id="GO:0002161">
    <property type="term" value="F:aminoacyl-tRNA deacylase activity"/>
    <property type="evidence" value="ECO:0007669"/>
    <property type="project" value="InterPro"/>
</dbReference>
<evidence type="ECO:0000256" key="4">
    <source>
        <dbReference type="ARBA" id="ARBA00019110"/>
    </source>
</evidence>
<name>A0A0A2C1E9_PROMR</name>
<keyword evidence="7" id="KW-0547">Nucleotide-binding</keyword>
<evidence type="ECO:0000256" key="11">
    <source>
        <dbReference type="ARBA" id="ARBA00047671"/>
    </source>
</evidence>
<dbReference type="PRINTS" id="PR01046">
    <property type="entry name" value="TRNASYNTHPRO"/>
</dbReference>
<evidence type="ECO:0000259" key="13">
    <source>
        <dbReference type="PROSITE" id="PS50862"/>
    </source>
</evidence>
<comment type="subunit">
    <text evidence="2">Homodimer.</text>
</comment>
<evidence type="ECO:0000256" key="3">
    <source>
        <dbReference type="ARBA" id="ARBA00012831"/>
    </source>
</evidence>
<dbReference type="InterPro" id="IPR045864">
    <property type="entry name" value="aa-tRNA-synth_II/BPL/LPL"/>
</dbReference>
<dbReference type="GO" id="GO:0006433">
    <property type="term" value="P:prolyl-tRNA aminoacylation"/>
    <property type="evidence" value="ECO:0007669"/>
    <property type="project" value="UniProtKB-UniRule"/>
</dbReference>